<feature type="domain" description="PIN" evidence="1">
    <location>
        <begin position="2"/>
        <end position="123"/>
    </location>
</feature>
<keyword evidence="2" id="KW-0614">Plasmid</keyword>
<reference evidence="2 3" key="1">
    <citation type="submission" date="2017-08" db="EMBL/GenBank/DDBJ databases">
        <title>Multipartite genome sequences of Sinorhizobium species nodulating soybeans.</title>
        <authorList>
            <person name="Tian C.F."/>
        </authorList>
    </citation>
    <scope>NUCLEOTIDE SEQUENCE [LARGE SCALE GENOMIC DNA]</scope>
    <source>
        <strain evidence="2 3">CCBAU 05684</strain>
        <plasmid evidence="3">psj05684b</plasmid>
    </source>
</reference>
<geneLocation type="plasmid" evidence="3">
    <name>psj05684b</name>
</geneLocation>
<organism evidence="2 3">
    <name type="scientific">Sinorhizobium sojae CCBAU 05684</name>
    <dbReference type="NCBI Taxonomy" id="716928"/>
    <lineage>
        <taxon>Bacteria</taxon>
        <taxon>Pseudomonadati</taxon>
        <taxon>Pseudomonadota</taxon>
        <taxon>Alphaproteobacteria</taxon>
        <taxon>Hyphomicrobiales</taxon>
        <taxon>Rhizobiaceae</taxon>
        <taxon>Sinorhizobium/Ensifer group</taxon>
        <taxon>Sinorhizobium</taxon>
    </lineage>
</organism>
<gene>
    <name evidence="2" type="ORF">SJ05684_b55940</name>
</gene>
<dbReference type="OrthoDB" id="32625at2"/>
<evidence type="ECO:0000259" key="1">
    <source>
        <dbReference type="Pfam" id="PF01850"/>
    </source>
</evidence>
<dbReference type="RefSeq" id="WP_034857969.1">
    <property type="nucleotide sequence ID" value="NZ_AJQT01000101.1"/>
</dbReference>
<dbReference type="KEGG" id="esj:SJ05684_b55940"/>
<dbReference type="eggNOG" id="COG3742">
    <property type="taxonomic scope" value="Bacteria"/>
</dbReference>
<dbReference type="AlphaFoldDB" id="A0A249PLA9"/>
<name>A0A249PLA9_9HYPH</name>
<dbReference type="STRING" id="716928.GCA_000261485_04477"/>
<dbReference type="SUPFAM" id="SSF88723">
    <property type="entry name" value="PIN domain-like"/>
    <property type="match status" value="1"/>
</dbReference>
<proteinExistence type="predicted"/>
<evidence type="ECO:0000313" key="3">
    <source>
        <dbReference type="Proteomes" id="UP000217211"/>
    </source>
</evidence>
<dbReference type="EMBL" id="CP023068">
    <property type="protein sequence ID" value="ASY66576.1"/>
    <property type="molecule type" value="Genomic_DNA"/>
</dbReference>
<keyword evidence="3" id="KW-1185">Reference proteome</keyword>
<evidence type="ECO:0000313" key="2">
    <source>
        <dbReference type="EMBL" id="ASY66576.1"/>
    </source>
</evidence>
<dbReference type="Proteomes" id="UP000217211">
    <property type="component" value="Plasmid pSJ05684b"/>
</dbReference>
<protein>
    <recommendedName>
        <fullName evidence="1">PIN domain-containing protein</fullName>
    </recommendedName>
</protein>
<accession>A0A249PLA9</accession>
<dbReference type="Gene3D" id="3.40.50.1010">
    <property type="entry name" value="5'-nuclease"/>
    <property type="match status" value="1"/>
</dbReference>
<dbReference type="CDD" id="cd09871">
    <property type="entry name" value="PIN_MtVapC28-VapC30-like"/>
    <property type="match status" value="1"/>
</dbReference>
<sequence length="139" mass="15010">MIAVDTSAILTVVLDEPEAESFKAVLRQEALLIGWPTLFESRIVLAAKGFSNAGDIVARLTEAPNVTTVTFDGKHYAAAEQGYDRYGKGRHPAALNMGDCYSYAVAAIAKAPLLFKGNDFARTNLKSHPASAVPERENR</sequence>
<dbReference type="InterPro" id="IPR029060">
    <property type="entry name" value="PIN-like_dom_sf"/>
</dbReference>
<dbReference type="Pfam" id="PF01850">
    <property type="entry name" value="PIN"/>
    <property type="match status" value="1"/>
</dbReference>
<dbReference type="InterPro" id="IPR002716">
    <property type="entry name" value="PIN_dom"/>
</dbReference>